<dbReference type="PANTHER" id="PTHR45738:SF5">
    <property type="entry name" value="POLYPHOSPHOINOSITIDE PHOSPHATASE"/>
    <property type="match status" value="1"/>
</dbReference>
<dbReference type="AlphaFoldDB" id="A0AAE0RVJ9"/>
<dbReference type="GO" id="GO:0043813">
    <property type="term" value="F:phosphatidylinositol-3,5-bisphosphate 5-phosphatase activity"/>
    <property type="evidence" value="ECO:0007669"/>
    <property type="project" value="InterPro"/>
</dbReference>
<comment type="subcellular location">
    <subcellularLocation>
        <location evidence="1">Endomembrane system</location>
    </subcellularLocation>
</comment>
<evidence type="ECO:0000313" key="6">
    <source>
        <dbReference type="EMBL" id="KAK3580406.1"/>
    </source>
</evidence>
<reference evidence="6" key="2">
    <citation type="journal article" date="2021" name="Genome Biol. Evol.">
        <title>Developing a high-quality reference genome for a parasitic bivalve with doubly uniparental inheritance (Bivalvia: Unionida).</title>
        <authorList>
            <person name="Smith C.H."/>
        </authorList>
    </citation>
    <scope>NUCLEOTIDE SEQUENCE</scope>
    <source>
        <strain evidence="6">CHS0354</strain>
        <tissue evidence="6">Mantle</tissue>
    </source>
</reference>
<organism evidence="6 7">
    <name type="scientific">Potamilus streckersoni</name>
    <dbReference type="NCBI Taxonomy" id="2493646"/>
    <lineage>
        <taxon>Eukaryota</taxon>
        <taxon>Metazoa</taxon>
        <taxon>Spiralia</taxon>
        <taxon>Lophotrochozoa</taxon>
        <taxon>Mollusca</taxon>
        <taxon>Bivalvia</taxon>
        <taxon>Autobranchia</taxon>
        <taxon>Heteroconchia</taxon>
        <taxon>Palaeoheterodonta</taxon>
        <taxon>Unionida</taxon>
        <taxon>Unionoidea</taxon>
        <taxon>Unionidae</taxon>
        <taxon>Ambleminae</taxon>
        <taxon>Lampsilini</taxon>
        <taxon>Potamilus</taxon>
    </lineage>
</organism>
<feature type="region of interest" description="Disordered" evidence="4">
    <location>
        <begin position="706"/>
        <end position="740"/>
    </location>
</feature>
<dbReference type="PROSITE" id="PS50275">
    <property type="entry name" value="SAC"/>
    <property type="match status" value="1"/>
</dbReference>
<reference evidence="6" key="1">
    <citation type="journal article" date="2021" name="Genome Biol. Evol.">
        <title>A High-Quality Reference Genome for a Parasitic Bivalve with Doubly Uniparental Inheritance (Bivalvia: Unionida).</title>
        <authorList>
            <person name="Smith C.H."/>
        </authorList>
    </citation>
    <scope>NUCLEOTIDE SEQUENCE</scope>
    <source>
        <strain evidence="6">CHS0354</strain>
    </source>
</reference>
<feature type="domain" description="SAC" evidence="5">
    <location>
        <begin position="157"/>
        <end position="531"/>
    </location>
</feature>
<evidence type="ECO:0000256" key="1">
    <source>
        <dbReference type="ARBA" id="ARBA00004308"/>
    </source>
</evidence>
<evidence type="ECO:0000256" key="3">
    <source>
        <dbReference type="ARBA" id="ARBA00023136"/>
    </source>
</evidence>
<protein>
    <recommendedName>
        <fullName evidence="5">SAC domain-containing protein</fullName>
    </recommendedName>
</protein>
<keyword evidence="7" id="KW-1185">Reference proteome</keyword>
<feature type="region of interest" description="Disordered" evidence="4">
    <location>
        <begin position="855"/>
        <end position="877"/>
    </location>
</feature>
<dbReference type="InterPro" id="IPR043573">
    <property type="entry name" value="Fig4-like"/>
</dbReference>
<dbReference type="PANTHER" id="PTHR45738">
    <property type="entry name" value="POLYPHOSPHOINOSITIDE PHOSPHATASE"/>
    <property type="match status" value="1"/>
</dbReference>
<dbReference type="GO" id="GO:0012505">
    <property type="term" value="C:endomembrane system"/>
    <property type="evidence" value="ECO:0007669"/>
    <property type="project" value="UniProtKB-SubCell"/>
</dbReference>
<evidence type="ECO:0000313" key="7">
    <source>
        <dbReference type="Proteomes" id="UP001195483"/>
    </source>
</evidence>
<accession>A0AAE0RVJ9</accession>
<sequence>MVEQKKECQLISCIQKLTLYETKARYYIVGSNETETAFRVLKIDRTEPKELHIQDDKHTYNKIEIADLLTTIEHGNLPKTTQKGSNIGFTRTVSAFGIIGFVRFLEGYYIILITKRRKIALIGPHTIYKIVDTAMLYLPNDSVRYTHPDESKYVKLFQSVDLSTNFYFSYSYDLTHTLQFNMTPTITSNMQHTGQEKNKVMVGLKNRPEYKFVWNKYLLEKFEDKVDYDWILYIIYGFIAQYNVCVYGKPIHITLLARRSNEFAGTRFLKRGTNCEGAVANEVETEQIVHDASLTSLNKTRVSSFVQTRGSIPIFWSQDVSTMVPRPTITVDQSDPYFHAAGLHFSWTIRRYGAPIIVLSLVKRREKRPHESILCDEFKNTVTYLNQFLPEEHHIRYIGFDMAYSSKSKTKDVLSRLAEISHSCIKQTGFYLSVPKPVNDYIWTQEEFKDIQNFRTQCGSKQTGIVRTNCVDCLDRTNTAQFALGKCALSYQLCALGVLSTPELDFDTDCLRMLEDLYEDLGDTIALQYGGSQLVHRIEGYRKIAVWKAHSRDILQTLSRYYSNTFSDMEKQQATNIFLGLFVPKEGQPNIWELVTDFYLHNRDARGCIVPRTRYTNWCNWASFQCLPLPSDEAYKSEDYKGVLLKTDPQDDRVDHFQQYYKPCQLTVLEDLYCSAMAHSIRNFMPKSAMDFSPFTRRIIERSKEVNQEVNPNISGKDSTASTASAGSEDASNSSNSSLEIEGDITISNWSTDESDDFHEIVIDKSVESAFCRQDSGVYGLELRTPNDINIYERYADLGKACIKPEKKAGNVVSTNCIEITPLTDYRDCFILGIPTVHRGATELYASHVRCGRNGPISPSQGNQDIYKDYSKRDASD</sequence>
<dbReference type="InterPro" id="IPR002013">
    <property type="entry name" value="SAC_dom"/>
</dbReference>
<evidence type="ECO:0000256" key="2">
    <source>
        <dbReference type="ARBA" id="ARBA00022801"/>
    </source>
</evidence>
<keyword evidence="3" id="KW-0472">Membrane</keyword>
<name>A0AAE0RVJ9_9BIVA</name>
<comment type="caution">
    <text evidence="6">The sequence shown here is derived from an EMBL/GenBank/DDBJ whole genome shotgun (WGS) entry which is preliminary data.</text>
</comment>
<keyword evidence="2" id="KW-0378">Hydrolase</keyword>
<dbReference type="Proteomes" id="UP001195483">
    <property type="component" value="Unassembled WGS sequence"/>
</dbReference>
<feature type="compositionally biased region" description="Polar residues" evidence="4">
    <location>
        <begin position="708"/>
        <end position="723"/>
    </location>
</feature>
<feature type="compositionally biased region" description="Basic and acidic residues" evidence="4">
    <location>
        <begin position="866"/>
        <end position="877"/>
    </location>
</feature>
<dbReference type="Pfam" id="PF02383">
    <property type="entry name" value="Syja_N"/>
    <property type="match status" value="1"/>
</dbReference>
<dbReference type="EMBL" id="JAEAOA010000754">
    <property type="protein sequence ID" value="KAK3580406.1"/>
    <property type="molecule type" value="Genomic_DNA"/>
</dbReference>
<evidence type="ECO:0000256" key="4">
    <source>
        <dbReference type="SAM" id="MobiDB-lite"/>
    </source>
</evidence>
<gene>
    <name evidence="6" type="ORF">CHS0354_012428</name>
</gene>
<evidence type="ECO:0000259" key="5">
    <source>
        <dbReference type="PROSITE" id="PS50275"/>
    </source>
</evidence>
<proteinExistence type="predicted"/>
<reference evidence="6" key="3">
    <citation type="submission" date="2023-05" db="EMBL/GenBank/DDBJ databases">
        <authorList>
            <person name="Smith C.H."/>
        </authorList>
    </citation>
    <scope>NUCLEOTIDE SEQUENCE</scope>
    <source>
        <strain evidence="6">CHS0354</strain>
        <tissue evidence="6">Mantle</tissue>
    </source>
</reference>
<dbReference type="GO" id="GO:0046856">
    <property type="term" value="P:phosphatidylinositol dephosphorylation"/>
    <property type="evidence" value="ECO:0007669"/>
    <property type="project" value="InterPro"/>
</dbReference>
<feature type="compositionally biased region" description="Low complexity" evidence="4">
    <location>
        <begin position="724"/>
        <end position="738"/>
    </location>
</feature>